<dbReference type="PANTHER" id="PTHR30606">
    <property type="entry name" value="LIPID A BIOSYNTHESIS LAUROYL ACYLTRANSFERASE"/>
    <property type="match status" value="1"/>
</dbReference>
<dbReference type="EMBL" id="VNIB01000006">
    <property type="protein sequence ID" value="TYO98446.1"/>
    <property type="molecule type" value="Genomic_DNA"/>
</dbReference>
<evidence type="ECO:0000256" key="5">
    <source>
        <dbReference type="ARBA" id="ARBA00023136"/>
    </source>
</evidence>
<evidence type="ECO:0000256" key="1">
    <source>
        <dbReference type="ARBA" id="ARBA00004533"/>
    </source>
</evidence>
<name>A0A5D3WKI9_9BACT</name>
<comment type="caution">
    <text evidence="7">The sequence shown here is derived from an EMBL/GenBank/DDBJ whole genome shotgun (WGS) entry which is preliminary data.</text>
</comment>
<dbReference type="PIRSF" id="PIRSF026649">
    <property type="entry name" value="MsbB"/>
    <property type="match status" value="1"/>
</dbReference>
<dbReference type="Proteomes" id="UP000324159">
    <property type="component" value="Unassembled WGS sequence"/>
</dbReference>
<keyword evidence="3" id="KW-0997">Cell inner membrane</keyword>
<evidence type="ECO:0000256" key="6">
    <source>
        <dbReference type="ARBA" id="ARBA00023315"/>
    </source>
</evidence>
<sequence length="294" mass="33308">MRLVDHLNYRFLRALAAFFSLLPRTLATAFGSLLGQLAMLALPKRARLCRANLRRAGFDERLCPRVFRHLGRMAIALLRSYHTDIDRLVRQVEVHGFEHYRQARRQSERVLLVTAHLGNWEVLPPVHVHLAGRGMRIVVRAVEQPGVNRFVEEIRSRNGIGIVDKSRGLRAMIKVLRAGEDLGVLIDQKVRPGLGVSVPFFGEMLPSVPVASVLARATGALIQPVFTGVLPDGRSRIDYLPAFPPSGDDAADTARLNSLLEEYIRRYPEQWFWVHDRWKYAEPMVDVQSRPASQ</sequence>
<dbReference type="InterPro" id="IPR004960">
    <property type="entry name" value="LipA_acyltrans"/>
</dbReference>
<dbReference type="RefSeq" id="WP_148895823.1">
    <property type="nucleotide sequence ID" value="NZ_VNIB01000006.1"/>
</dbReference>
<comment type="subcellular location">
    <subcellularLocation>
        <location evidence="1">Cell inner membrane</location>
    </subcellularLocation>
</comment>
<evidence type="ECO:0000256" key="3">
    <source>
        <dbReference type="ARBA" id="ARBA00022519"/>
    </source>
</evidence>
<keyword evidence="8" id="KW-1185">Reference proteome</keyword>
<accession>A0A5D3WKI9</accession>
<evidence type="ECO:0000313" key="7">
    <source>
        <dbReference type="EMBL" id="TYO98446.1"/>
    </source>
</evidence>
<keyword evidence="5" id="KW-0472">Membrane</keyword>
<dbReference type="Pfam" id="PF03279">
    <property type="entry name" value="Lip_A_acyltrans"/>
    <property type="match status" value="1"/>
</dbReference>
<dbReference type="CDD" id="cd07984">
    <property type="entry name" value="LPLAT_LABLAT-like"/>
    <property type="match status" value="1"/>
</dbReference>
<evidence type="ECO:0000256" key="4">
    <source>
        <dbReference type="ARBA" id="ARBA00022679"/>
    </source>
</evidence>
<keyword evidence="4 7" id="KW-0808">Transferase</keyword>
<dbReference type="OrthoDB" id="9803456at2"/>
<evidence type="ECO:0000313" key="8">
    <source>
        <dbReference type="Proteomes" id="UP000324159"/>
    </source>
</evidence>
<dbReference type="GO" id="GO:0009247">
    <property type="term" value="P:glycolipid biosynthetic process"/>
    <property type="evidence" value="ECO:0007669"/>
    <property type="project" value="UniProtKB-ARBA"/>
</dbReference>
<dbReference type="PANTHER" id="PTHR30606:SF9">
    <property type="entry name" value="LIPID A BIOSYNTHESIS LAUROYLTRANSFERASE"/>
    <property type="match status" value="1"/>
</dbReference>
<dbReference type="GO" id="GO:0005886">
    <property type="term" value="C:plasma membrane"/>
    <property type="evidence" value="ECO:0007669"/>
    <property type="project" value="UniProtKB-SubCell"/>
</dbReference>
<keyword evidence="2" id="KW-1003">Cell membrane</keyword>
<proteinExistence type="predicted"/>
<gene>
    <name evidence="7" type="ORF">EDC39_10645</name>
</gene>
<dbReference type="AlphaFoldDB" id="A0A5D3WKI9"/>
<dbReference type="GO" id="GO:0016746">
    <property type="term" value="F:acyltransferase activity"/>
    <property type="evidence" value="ECO:0007669"/>
    <property type="project" value="UniProtKB-KW"/>
</dbReference>
<reference evidence="7 8" key="1">
    <citation type="submission" date="2019-07" db="EMBL/GenBank/DDBJ databases">
        <title>Genomic Encyclopedia of Type Strains, Phase IV (KMG-IV): sequencing the most valuable type-strain genomes for metagenomic binning, comparative biology and taxonomic classification.</title>
        <authorList>
            <person name="Goeker M."/>
        </authorList>
    </citation>
    <scope>NUCLEOTIDE SEQUENCE [LARGE SCALE GENOMIC DNA]</scope>
    <source>
        <strain evidence="7 8">SS015</strain>
    </source>
</reference>
<evidence type="ECO:0000256" key="2">
    <source>
        <dbReference type="ARBA" id="ARBA00022475"/>
    </source>
</evidence>
<organism evidence="7 8">
    <name type="scientific">Geothermobacter ehrlichii</name>
    <dbReference type="NCBI Taxonomy" id="213224"/>
    <lineage>
        <taxon>Bacteria</taxon>
        <taxon>Pseudomonadati</taxon>
        <taxon>Thermodesulfobacteriota</taxon>
        <taxon>Desulfuromonadia</taxon>
        <taxon>Desulfuromonadales</taxon>
        <taxon>Geothermobacteraceae</taxon>
        <taxon>Geothermobacter</taxon>
    </lineage>
</organism>
<protein>
    <submittedName>
        <fullName evidence="7">KDO2-lipid IV(A) lauroyltransferase</fullName>
    </submittedName>
</protein>
<keyword evidence="6" id="KW-0012">Acyltransferase</keyword>